<proteinExistence type="predicted"/>
<feature type="transmembrane region" description="Helical" evidence="1">
    <location>
        <begin position="31"/>
        <end position="51"/>
    </location>
</feature>
<reference evidence="2" key="1">
    <citation type="submission" date="2016-01" db="EMBL/GenBank/DDBJ databases">
        <authorList>
            <person name="Peeters C."/>
        </authorList>
    </citation>
    <scope>NUCLEOTIDE SEQUENCE [LARGE SCALE GENOMIC DNA]</scope>
    <source>
        <strain evidence="2">LMG 22937</strain>
    </source>
</reference>
<organism evidence="2 3">
    <name type="scientific">Caballeronia terrestris</name>
    <dbReference type="NCBI Taxonomy" id="1226301"/>
    <lineage>
        <taxon>Bacteria</taxon>
        <taxon>Pseudomonadati</taxon>
        <taxon>Pseudomonadota</taxon>
        <taxon>Betaproteobacteria</taxon>
        <taxon>Burkholderiales</taxon>
        <taxon>Burkholderiaceae</taxon>
        <taxon>Caballeronia</taxon>
    </lineage>
</organism>
<sequence length="55" mass="6227">MDSDAERLARVQRVIDGHREEIERLRNRPTWLSVIGVIAIIVVGGGLVELVRHLI</sequence>
<keyword evidence="3" id="KW-1185">Reference proteome</keyword>
<gene>
    <name evidence="2" type="ORF">AWB67_07247</name>
</gene>
<evidence type="ECO:0000313" key="2">
    <source>
        <dbReference type="EMBL" id="SAL86650.1"/>
    </source>
</evidence>
<dbReference type="EMBL" id="FCOL02000260">
    <property type="protein sequence ID" value="SAL86650.1"/>
    <property type="molecule type" value="Genomic_DNA"/>
</dbReference>
<keyword evidence="1" id="KW-0472">Membrane</keyword>
<keyword evidence="1" id="KW-1133">Transmembrane helix</keyword>
<dbReference type="AlphaFoldDB" id="A0A158L1D2"/>
<evidence type="ECO:0000313" key="3">
    <source>
        <dbReference type="Proteomes" id="UP000054925"/>
    </source>
</evidence>
<dbReference type="RefSeq" id="WP_159965130.1">
    <property type="nucleotide sequence ID" value="NZ_FCOL02000260.1"/>
</dbReference>
<protein>
    <submittedName>
        <fullName evidence="2">Uncharacterized protein</fullName>
    </submittedName>
</protein>
<dbReference type="Proteomes" id="UP000054925">
    <property type="component" value="Unassembled WGS sequence"/>
</dbReference>
<name>A0A158L1D2_9BURK</name>
<accession>A0A158L1D2</accession>
<keyword evidence="1" id="KW-0812">Transmembrane</keyword>
<comment type="caution">
    <text evidence="2">The sequence shown here is derived from an EMBL/GenBank/DDBJ whole genome shotgun (WGS) entry which is preliminary data.</text>
</comment>
<evidence type="ECO:0000256" key="1">
    <source>
        <dbReference type="SAM" id="Phobius"/>
    </source>
</evidence>